<evidence type="ECO:0000256" key="1">
    <source>
        <dbReference type="SAM" id="MobiDB-lite"/>
    </source>
</evidence>
<proteinExistence type="predicted"/>
<dbReference type="Proteomes" id="UP000095281">
    <property type="component" value="Unplaced"/>
</dbReference>
<protein>
    <submittedName>
        <fullName evidence="3">BACK domain-containing protein</fullName>
    </submittedName>
</protein>
<dbReference type="WBParaSite" id="MhA1_Contig134.frz3.gene40">
    <property type="protein sequence ID" value="MhA1_Contig134.frz3.gene40"/>
    <property type="gene ID" value="MhA1_Contig134.frz3.gene40"/>
</dbReference>
<dbReference type="AlphaFoldDB" id="A0A1I8B537"/>
<accession>A0A1I8B537</accession>
<evidence type="ECO:0000313" key="2">
    <source>
        <dbReference type="Proteomes" id="UP000095281"/>
    </source>
</evidence>
<keyword evidence="2" id="KW-1185">Reference proteome</keyword>
<sequence>MSLSNNSADNADGEQDLSDGWSKVQDECQSTTLTDDIIQKLDVTGQIRKSDQKLLASINLSLTKKWIVHKLVREHYPSYIIGYKNIKIKMDVDDSSLSDQLKKKWQLAVDERIPLFLSYNESCQAVILLQKLYPTPEEFFNQSSNMLLKLPLFPKNIKEMCIIRYWLDKLSRCAFKEAEFDNIIFNPVLIELLFEDEKNDLLQFYTKQTTLRYCIANFEHHAMKFVRDNLIIETFIVEFSLCNDTEQCNEIILNILNEGSKIRYVRIMSQLQPSIVELIKNKIITSTNCPSIVPRIDFKVIRWDRAWNFNYLHNRDGVKTKDFFHYGNHMYSSKYEIANNDDPNVVFSINYLGSNNVYSGLDFKIKRN</sequence>
<reference evidence="3" key="1">
    <citation type="submission" date="2016-11" db="UniProtKB">
        <authorList>
            <consortium name="WormBaseParasite"/>
        </authorList>
    </citation>
    <scope>IDENTIFICATION</scope>
</reference>
<evidence type="ECO:0000313" key="3">
    <source>
        <dbReference type="WBParaSite" id="MhA1_Contig134.frz3.gene40"/>
    </source>
</evidence>
<organism evidence="2 3">
    <name type="scientific">Meloidogyne hapla</name>
    <name type="common">Root-knot nematode worm</name>
    <dbReference type="NCBI Taxonomy" id="6305"/>
    <lineage>
        <taxon>Eukaryota</taxon>
        <taxon>Metazoa</taxon>
        <taxon>Ecdysozoa</taxon>
        <taxon>Nematoda</taxon>
        <taxon>Chromadorea</taxon>
        <taxon>Rhabditida</taxon>
        <taxon>Tylenchina</taxon>
        <taxon>Tylenchomorpha</taxon>
        <taxon>Tylenchoidea</taxon>
        <taxon>Meloidogynidae</taxon>
        <taxon>Meloidogyninae</taxon>
        <taxon>Meloidogyne</taxon>
    </lineage>
</organism>
<feature type="region of interest" description="Disordered" evidence="1">
    <location>
        <begin position="1"/>
        <end position="20"/>
    </location>
</feature>
<name>A0A1I8B537_MELHA</name>